<feature type="compositionally biased region" description="Basic residues" evidence="1">
    <location>
        <begin position="1"/>
        <end position="10"/>
    </location>
</feature>
<feature type="region of interest" description="Disordered" evidence="1">
    <location>
        <begin position="79"/>
        <end position="113"/>
    </location>
</feature>
<name>A0ABU6TZ68_9FABA</name>
<evidence type="ECO:0000313" key="2">
    <source>
        <dbReference type="EMBL" id="MED6153153.1"/>
    </source>
</evidence>
<feature type="compositionally biased region" description="Basic and acidic residues" evidence="1">
    <location>
        <begin position="87"/>
        <end position="103"/>
    </location>
</feature>
<gene>
    <name evidence="2" type="ORF">PIB30_098860</name>
</gene>
<evidence type="ECO:0000313" key="3">
    <source>
        <dbReference type="Proteomes" id="UP001341840"/>
    </source>
</evidence>
<reference evidence="2 3" key="1">
    <citation type="journal article" date="2023" name="Plants (Basel)">
        <title>Bridging the Gap: Combining Genomics and Transcriptomics Approaches to Understand Stylosanthes scabra, an Orphan Legume from the Brazilian Caatinga.</title>
        <authorList>
            <person name="Ferreira-Neto J.R.C."/>
            <person name="da Silva M.D."/>
            <person name="Binneck E."/>
            <person name="de Melo N.F."/>
            <person name="da Silva R.H."/>
            <person name="de Melo A.L.T.M."/>
            <person name="Pandolfi V."/>
            <person name="Bustamante F.O."/>
            <person name="Brasileiro-Vidal A.C."/>
            <person name="Benko-Iseppon A.M."/>
        </authorList>
    </citation>
    <scope>NUCLEOTIDE SEQUENCE [LARGE SCALE GENOMIC DNA]</scope>
    <source>
        <tissue evidence="2">Leaves</tissue>
    </source>
</reference>
<dbReference type="EMBL" id="JASCZI010093200">
    <property type="protein sequence ID" value="MED6153153.1"/>
    <property type="molecule type" value="Genomic_DNA"/>
</dbReference>
<sequence>MESNCKKIKNVARTGLGENNSKSTKAVKSKGNENVLENVSEDMPVQNFYDQPNTIEGCKHFEETPMLLRRQLLIHPDISDLTVEEPNQEREKDEIGLDKPKVEDESDEDPLAELESILLGSQKSSPKPACSSGDVAIREALHNIECILEK</sequence>
<accession>A0ABU6TZ68</accession>
<evidence type="ECO:0000256" key="1">
    <source>
        <dbReference type="SAM" id="MobiDB-lite"/>
    </source>
</evidence>
<proteinExistence type="predicted"/>
<feature type="compositionally biased region" description="Polar residues" evidence="1">
    <location>
        <begin position="17"/>
        <end position="26"/>
    </location>
</feature>
<keyword evidence="3" id="KW-1185">Reference proteome</keyword>
<comment type="caution">
    <text evidence="2">The sequence shown here is derived from an EMBL/GenBank/DDBJ whole genome shotgun (WGS) entry which is preliminary data.</text>
</comment>
<organism evidence="2 3">
    <name type="scientific">Stylosanthes scabra</name>
    <dbReference type="NCBI Taxonomy" id="79078"/>
    <lineage>
        <taxon>Eukaryota</taxon>
        <taxon>Viridiplantae</taxon>
        <taxon>Streptophyta</taxon>
        <taxon>Embryophyta</taxon>
        <taxon>Tracheophyta</taxon>
        <taxon>Spermatophyta</taxon>
        <taxon>Magnoliopsida</taxon>
        <taxon>eudicotyledons</taxon>
        <taxon>Gunneridae</taxon>
        <taxon>Pentapetalae</taxon>
        <taxon>rosids</taxon>
        <taxon>fabids</taxon>
        <taxon>Fabales</taxon>
        <taxon>Fabaceae</taxon>
        <taxon>Papilionoideae</taxon>
        <taxon>50 kb inversion clade</taxon>
        <taxon>dalbergioids sensu lato</taxon>
        <taxon>Dalbergieae</taxon>
        <taxon>Pterocarpus clade</taxon>
        <taxon>Stylosanthes</taxon>
    </lineage>
</organism>
<feature type="non-terminal residue" evidence="2">
    <location>
        <position position="150"/>
    </location>
</feature>
<feature type="region of interest" description="Disordered" evidence="1">
    <location>
        <begin position="1"/>
        <end position="32"/>
    </location>
</feature>
<protein>
    <submittedName>
        <fullName evidence="2">Uncharacterized protein</fullName>
    </submittedName>
</protein>
<dbReference type="Proteomes" id="UP001341840">
    <property type="component" value="Unassembled WGS sequence"/>
</dbReference>